<dbReference type="GO" id="GO:0034088">
    <property type="term" value="P:maintenance of mitotic sister chromatid cohesion"/>
    <property type="evidence" value="ECO:0007669"/>
    <property type="project" value="TreeGrafter"/>
</dbReference>
<keyword evidence="2" id="KW-0235">DNA replication</keyword>
<dbReference type="OMA" id="DSESWPF"/>
<reference evidence="3 4" key="1">
    <citation type="journal article" date="2016" name="PLoS ONE">
        <title>Sequence Assembly of Yarrowia lipolytica Strain W29/CLIB89 Shows Transposable Element Diversity.</title>
        <authorList>
            <person name="Magnan C."/>
            <person name="Yu J."/>
            <person name="Chang I."/>
            <person name="Jahn E."/>
            <person name="Kanomata Y."/>
            <person name="Wu J."/>
            <person name="Zeller M."/>
            <person name="Oakes M."/>
            <person name="Baldi P."/>
            <person name="Sandmeyer S."/>
        </authorList>
    </citation>
    <scope>NUCLEOTIDE SEQUENCE [LARGE SCALE GENOMIC DNA]</scope>
    <source>
        <strain evidence="4">CLIB89(W29)</strain>
    </source>
</reference>
<dbReference type="PANTHER" id="PTHR13395">
    <property type="entry name" value="SISTER CHROMATID COHESION PROTEIN DCC1-RELATED"/>
    <property type="match status" value="1"/>
</dbReference>
<evidence type="ECO:0000313" key="4">
    <source>
        <dbReference type="Proteomes" id="UP000182444"/>
    </source>
</evidence>
<dbReference type="InterPro" id="IPR019128">
    <property type="entry name" value="Dcc1"/>
</dbReference>
<dbReference type="VEuPathDB" id="FungiDB:YALI1_C26580g"/>
<gene>
    <name evidence="3" type="ORF">YALI1_C26580g</name>
</gene>
<dbReference type="Proteomes" id="UP000182444">
    <property type="component" value="Chromosome 1C"/>
</dbReference>
<dbReference type="GO" id="GO:0000785">
    <property type="term" value="C:chromatin"/>
    <property type="evidence" value="ECO:0007669"/>
    <property type="project" value="TreeGrafter"/>
</dbReference>
<sequence length="342" mass="39067">MKLNFYEEYDKRHIYRLIELPEQIIGELREEEEEYKKTKELQHYSLTLRGKDRLVLCNKNTTWNVKQRSQSNTLHLVETRDDGLASICITQPILECTLSESPQLDTSDLPCYDGDSIMGDPRIAKHDLDSLRNRSSMSGVQFDQVWAQIGGVEVDGVACVLADSLIKETIDDILTSLASQKQQLNLVSASDVVSDTSPAVVTAVLKMFATTPIEPYNLDLAHIISWIGKNALGEPVQIEQFMIMWKNSIPMIFDEDMVSLDLIKGSYALCETMIHKLSESDLPRDPKERFARLFQIKDKWELDEITPFIEPIKMNKSTKTENFVLKYAKKRKIGGKVMVCRE</sequence>
<evidence type="ECO:0000313" key="3">
    <source>
        <dbReference type="EMBL" id="AOW03084.1"/>
    </source>
</evidence>
<proteinExistence type="inferred from homology"/>
<dbReference type="GO" id="GO:0006260">
    <property type="term" value="P:DNA replication"/>
    <property type="evidence" value="ECO:0007669"/>
    <property type="project" value="UniProtKB-KW"/>
</dbReference>
<dbReference type="GO" id="GO:0000775">
    <property type="term" value="C:chromosome, centromeric region"/>
    <property type="evidence" value="ECO:0007669"/>
    <property type="project" value="TreeGrafter"/>
</dbReference>
<dbReference type="GO" id="GO:0031390">
    <property type="term" value="C:Ctf18 RFC-like complex"/>
    <property type="evidence" value="ECO:0007669"/>
    <property type="project" value="InterPro"/>
</dbReference>
<dbReference type="EMBL" id="CP017555">
    <property type="protein sequence ID" value="AOW03084.1"/>
    <property type="molecule type" value="Genomic_DNA"/>
</dbReference>
<name>A0A1D8NBS9_YARLL</name>
<evidence type="ECO:0000256" key="1">
    <source>
        <dbReference type="ARBA" id="ARBA00007017"/>
    </source>
</evidence>
<dbReference type="Pfam" id="PF09724">
    <property type="entry name" value="Dcc1"/>
    <property type="match status" value="1"/>
</dbReference>
<dbReference type="AlphaFoldDB" id="A0A1D8NBS9"/>
<dbReference type="RefSeq" id="XP_502003.1">
    <property type="nucleotide sequence ID" value="XM_502003.3"/>
</dbReference>
<organism evidence="3 4">
    <name type="scientific">Yarrowia lipolytica</name>
    <name type="common">Candida lipolytica</name>
    <dbReference type="NCBI Taxonomy" id="4952"/>
    <lineage>
        <taxon>Eukaryota</taxon>
        <taxon>Fungi</taxon>
        <taxon>Dikarya</taxon>
        <taxon>Ascomycota</taxon>
        <taxon>Saccharomycotina</taxon>
        <taxon>Dipodascomycetes</taxon>
        <taxon>Dipodascales</taxon>
        <taxon>Dipodascales incertae sedis</taxon>
        <taxon>Yarrowia</taxon>
    </lineage>
</organism>
<dbReference type="PANTHER" id="PTHR13395:SF6">
    <property type="entry name" value="SISTER CHROMATID COHESION PROTEIN DCC1"/>
    <property type="match status" value="1"/>
</dbReference>
<comment type="similarity">
    <text evidence="1">Belongs to the DCC1 family.</text>
</comment>
<evidence type="ECO:0000256" key="2">
    <source>
        <dbReference type="ARBA" id="ARBA00022705"/>
    </source>
</evidence>
<protein>
    <submittedName>
        <fullName evidence="3">Uncharacterized protein</fullName>
    </submittedName>
</protein>
<dbReference type="OrthoDB" id="276989at2759"/>
<dbReference type="eggNOG" id="KOG0798">
    <property type="taxonomic scope" value="Eukaryota"/>
</dbReference>
<dbReference type="KEGG" id="yli:2909954"/>
<dbReference type="VEuPathDB" id="FungiDB:YALI0_C19217g"/>
<accession>A0A1D8NBS9</accession>
<dbReference type="GeneID" id="2909954"/>